<comment type="similarity">
    <text evidence="1 2">Belongs to the glycosyl hydrolase 31 family.</text>
</comment>
<dbReference type="Pfam" id="PF21365">
    <property type="entry name" value="Glyco_hydro_31_3rd"/>
    <property type="match status" value="1"/>
</dbReference>
<dbReference type="EMBL" id="AZEX01000043">
    <property type="protein sequence ID" value="KRL59683.1"/>
    <property type="molecule type" value="Genomic_DNA"/>
</dbReference>
<proteinExistence type="inferred from homology"/>
<gene>
    <name evidence="5" type="ORF">FC69_GL001504</name>
</gene>
<dbReference type="CDD" id="cd06595">
    <property type="entry name" value="GH31_u1"/>
    <property type="match status" value="1"/>
</dbReference>
<comment type="caution">
    <text evidence="5">The sequence shown here is derived from an EMBL/GenBank/DDBJ whole genome shotgun (WGS) entry which is preliminary data.</text>
</comment>
<feature type="domain" description="Glycosyl hydrolase family 31 C-terminal" evidence="4">
    <location>
        <begin position="472"/>
        <end position="563"/>
    </location>
</feature>
<dbReference type="Gene3D" id="2.60.40.1180">
    <property type="entry name" value="Golgi alpha-mannosidase II"/>
    <property type="match status" value="1"/>
</dbReference>
<evidence type="ECO:0000313" key="5">
    <source>
        <dbReference type="EMBL" id="KRL59683.1"/>
    </source>
</evidence>
<keyword evidence="2" id="KW-0378">Hydrolase</keyword>
<dbReference type="eggNOG" id="COG1501">
    <property type="taxonomic scope" value="Bacteria"/>
</dbReference>
<evidence type="ECO:0000256" key="2">
    <source>
        <dbReference type="RuleBase" id="RU361185"/>
    </source>
</evidence>
<dbReference type="Pfam" id="PF01055">
    <property type="entry name" value="Glyco_hydro_31_2nd"/>
    <property type="match status" value="1"/>
</dbReference>
<reference evidence="5 6" key="1">
    <citation type="journal article" date="2015" name="Genome Announc.">
        <title>Expanding the biotechnology potential of lactobacilli through comparative genomics of 213 strains and associated genera.</title>
        <authorList>
            <person name="Sun Z."/>
            <person name="Harris H.M."/>
            <person name="McCann A."/>
            <person name="Guo C."/>
            <person name="Argimon S."/>
            <person name="Zhang W."/>
            <person name="Yang X."/>
            <person name="Jeffery I.B."/>
            <person name="Cooney J.C."/>
            <person name="Kagawa T.F."/>
            <person name="Liu W."/>
            <person name="Song Y."/>
            <person name="Salvetti E."/>
            <person name="Wrobel A."/>
            <person name="Rasinkangas P."/>
            <person name="Parkhill J."/>
            <person name="Rea M.C."/>
            <person name="O'Sullivan O."/>
            <person name="Ritari J."/>
            <person name="Douillard F.P."/>
            <person name="Paul Ross R."/>
            <person name="Yang R."/>
            <person name="Briner A.E."/>
            <person name="Felis G.E."/>
            <person name="de Vos W.M."/>
            <person name="Barrangou R."/>
            <person name="Klaenhammer T.R."/>
            <person name="Caufield P.W."/>
            <person name="Cui Y."/>
            <person name="Zhang H."/>
            <person name="O'Toole P.W."/>
        </authorList>
    </citation>
    <scope>NUCLEOTIDE SEQUENCE [LARGE SCALE GENOMIC DNA]</scope>
    <source>
        <strain evidence="5 6">DSM 14340</strain>
    </source>
</reference>
<dbReference type="PANTHER" id="PTHR43863">
    <property type="entry name" value="HYDROLASE, PUTATIVE (AFU_ORTHOLOGUE AFUA_1G03140)-RELATED"/>
    <property type="match status" value="1"/>
</dbReference>
<dbReference type="Gene3D" id="3.20.20.80">
    <property type="entry name" value="Glycosidases"/>
    <property type="match status" value="1"/>
</dbReference>
<feature type="domain" description="Glycoside hydrolase family 31 TIM barrel" evidence="3">
    <location>
        <begin position="159"/>
        <end position="461"/>
    </location>
</feature>
<evidence type="ECO:0000313" key="6">
    <source>
        <dbReference type="Proteomes" id="UP000051264"/>
    </source>
</evidence>
<sequence length="725" mass="83647">MEYQVDVHFEDRLTQTVQNRDFKCPDYTMIYDEQGFLIQIETDFFHLYYRGGEFNGETLFIDSKYNYGTHYNRWHYGDVDEKNLLGTARTLDKADGEIPLEMGVLSKSGFSILDDSKSMIQDHSTIVNRENTEIDLYGFAFGHRYLDALKTYYQLTGFPPIIPRFALGNWWSRFYPYTQDSYLQLMARFEQARIPLSISVLDMNWHTTDIPKEYGSGWTGYTWNKKYFNDPEKMLAELHRQGKRVTLNVHPAAGIRPSEAVYPEVAKAVGIDPRSKQPVIFDLNNPKFVKAYMETIHHALEKQGVDFWWVDWQQGSARSQHQVDPLWLLNVLHYNDQKARKGNDALTLSRYAGPGSHRYPIGFSGDSIASWQTLQFQPYFTATASNIGYTWWSHDIGGHMHGKYDPELALRWLQFGVFSPIMRLHSSDNQFMGKEPWNYDSETEQIMTNFMQLRHKLVPYIENANIETHEQGIPLMQPLYYQYPEDKPAYQYQNEYFFGSQLLVIPITTPKDSVIQEGRVDGYIPAGQWTDLLTHQTYVGPDELTLNRPDSEYPVLVKSGGVVVLNEDYMENINQLPVALTVQLFAGDDNQYSFKEQLGDNQATTTFRWSSVKRQLTIEINDPAGIIPPNRQLDLVEITSGQTVVVSGVQETNTTFVTPIQVDGEQLSSQLIYQKLVKCRLDFDLKQKIYQVVQNTTNLNQVILTLQSMAPQVVSEMLSEVLLSK</sequence>
<dbReference type="STRING" id="1423747.FC69_GL001504"/>
<evidence type="ECO:0000259" key="4">
    <source>
        <dbReference type="Pfam" id="PF21365"/>
    </source>
</evidence>
<evidence type="ECO:0000256" key="1">
    <source>
        <dbReference type="ARBA" id="ARBA00007806"/>
    </source>
</evidence>
<dbReference type="InterPro" id="IPR013780">
    <property type="entry name" value="Glyco_hydro_b"/>
</dbReference>
<dbReference type="PANTHER" id="PTHR43863:SF2">
    <property type="entry name" value="MALTASE-GLUCOAMYLASE"/>
    <property type="match status" value="1"/>
</dbReference>
<evidence type="ECO:0000259" key="3">
    <source>
        <dbReference type="Pfam" id="PF01055"/>
    </source>
</evidence>
<protein>
    <submittedName>
        <fullName evidence="5">Alpha-glucosidase</fullName>
    </submittedName>
</protein>
<dbReference type="SUPFAM" id="SSF51011">
    <property type="entry name" value="Glycosyl hydrolase domain"/>
    <property type="match status" value="1"/>
</dbReference>
<dbReference type="InterPro" id="IPR048395">
    <property type="entry name" value="Glyco_hydro_31_C"/>
</dbReference>
<accession>A0A0R1S157</accession>
<dbReference type="AlphaFoldDB" id="A0A0R1S157"/>
<dbReference type="InterPro" id="IPR000322">
    <property type="entry name" value="Glyco_hydro_31_TIM"/>
</dbReference>
<dbReference type="Proteomes" id="UP000051264">
    <property type="component" value="Unassembled WGS sequence"/>
</dbReference>
<dbReference type="InterPro" id="IPR051816">
    <property type="entry name" value="Glycosyl_Hydrolase_31"/>
</dbReference>
<dbReference type="PATRIC" id="fig|1423747.3.peg.1532"/>
<dbReference type="InterPro" id="IPR017853">
    <property type="entry name" value="GH"/>
</dbReference>
<dbReference type="GO" id="GO:0004553">
    <property type="term" value="F:hydrolase activity, hydrolyzing O-glycosyl compounds"/>
    <property type="evidence" value="ECO:0007669"/>
    <property type="project" value="InterPro"/>
</dbReference>
<keyword evidence="2" id="KW-0326">Glycosidase</keyword>
<dbReference type="SUPFAM" id="SSF51445">
    <property type="entry name" value="(Trans)glycosidases"/>
    <property type="match status" value="1"/>
</dbReference>
<dbReference type="GO" id="GO:0005975">
    <property type="term" value="P:carbohydrate metabolic process"/>
    <property type="evidence" value="ECO:0007669"/>
    <property type="project" value="InterPro"/>
</dbReference>
<name>A0A0R1S157_9LACO</name>
<organism evidence="5 6">
    <name type="scientific">Latilactobacillus fuchuensis DSM 14340 = JCM 11249</name>
    <dbReference type="NCBI Taxonomy" id="1423747"/>
    <lineage>
        <taxon>Bacteria</taxon>
        <taxon>Bacillati</taxon>
        <taxon>Bacillota</taxon>
        <taxon>Bacilli</taxon>
        <taxon>Lactobacillales</taxon>
        <taxon>Lactobacillaceae</taxon>
        <taxon>Latilactobacillus</taxon>
    </lineage>
</organism>